<gene>
    <name evidence="1" type="ORF">EVAR_23775_1</name>
</gene>
<dbReference type="EMBL" id="BGZK01000337">
    <property type="protein sequence ID" value="GBP37725.1"/>
    <property type="molecule type" value="Genomic_DNA"/>
</dbReference>
<comment type="caution">
    <text evidence="1">The sequence shown here is derived from an EMBL/GenBank/DDBJ whole genome shotgun (WGS) entry which is preliminary data.</text>
</comment>
<evidence type="ECO:0000313" key="2">
    <source>
        <dbReference type="Proteomes" id="UP000299102"/>
    </source>
</evidence>
<dbReference type="Proteomes" id="UP000299102">
    <property type="component" value="Unassembled WGS sequence"/>
</dbReference>
<keyword evidence="2" id="KW-1185">Reference proteome</keyword>
<sequence>MPSACDSFTEELLGFPRVGNHDRLGRGSVPLSDDDARKAFRDLKYRRLTCLDTYSNTCKFLKPLFNLLTLEMSSSGEAVRKFRSFLMKWFAGVSSGEAVEEIKAFGWLTALLNKH</sequence>
<organism evidence="1 2">
    <name type="scientific">Eumeta variegata</name>
    <name type="common">Bagworm moth</name>
    <name type="synonym">Eumeta japonica</name>
    <dbReference type="NCBI Taxonomy" id="151549"/>
    <lineage>
        <taxon>Eukaryota</taxon>
        <taxon>Metazoa</taxon>
        <taxon>Ecdysozoa</taxon>
        <taxon>Arthropoda</taxon>
        <taxon>Hexapoda</taxon>
        <taxon>Insecta</taxon>
        <taxon>Pterygota</taxon>
        <taxon>Neoptera</taxon>
        <taxon>Endopterygota</taxon>
        <taxon>Lepidoptera</taxon>
        <taxon>Glossata</taxon>
        <taxon>Ditrysia</taxon>
        <taxon>Tineoidea</taxon>
        <taxon>Psychidae</taxon>
        <taxon>Oiketicinae</taxon>
        <taxon>Eumeta</taxon>
    </lineage>
</organism>
<dbReference type="AlphaFoldDB" id="A0A4C1VJ50"/>
<evidence type="ECO:0000313" key="1">
    <source>
        <dbReference type="EMBL" id="GBP37725.1"/>
    </source>
</evidence>
<reference evidence="1 2" key="1">
    <citation type="journal article" date="2019" name="Commun. Biol.">
        <title>The bagworm genome reveals a unique fibroin gene that provides high tensile strength.</title>
        <authorList>
            <person name="Kono N."/>
            <person name="Nakamura H."/>
            <person name="Ohtoshi R."/>
            <person name="Tomita M."/>
            <person name="Numata K."/>
            <person name="Arakawa K."/>
        </authorList>
    </citation>
    <scope>NUCLEOTIDE SEQUENCE [LARGE SCALE GENOMIC DNA]</scope>
</reference>
<protein>
    <submittedName>
        <fullName evidence="1">Uncharacterized protein</fullName>
    </submittedName>
</protein>
<name>A0A4C1VJ50_EUMVA</name>
<proteinExistence type="predicted"/>
<accession>A0A4C1VJ50</accession>